<reference evidence="2" key="1">
    <citation type="submission" date="2013-07" db="EMBL/GenBank/DDBJ databases">
        <title>The genome of Eucalyptus grandis.</title>
        <authorList>
            <person name="Schmutz J."/>
            <person name="Hayes R."/>
            <person name="Myburg A."/>
            <person name="Tuskan G."/>
            <person name="Grattapaglia D."/>
            <person name="Rokhsar D.S."/>
        </authorList>
    </citation>
    <scope>NUCLEOTIDE SEQUENCE</scope>
    <source>
        <tissue evidence="2">Leaf extractions</tissue>
    </source>
</reference>
<protein>
    <submittedName>
        <fullName evidence="2">Uncharacterized protein</fullName>
    </submittedName>
</protein>
<dbReference type="InParanoid" id="A0A059D0L6"/>
<feature type="region of interest" description="Disordered" evidence="1">
    <location>
        <begin position="1"/>
        <end position="20"/>
    </location>
</feature>
<feature type="region of interest" description="Disordered" evidence="1">
    <location>
        <begin position="56"/>
        <end position="88"/>
    </location>
</feature>
<proteinExistence type="predicted"/>
<sequence>MPRRTASSPSQVRRSDTEKVKYRRRDEDLNAVVSFNSCSILLRLSLLWREITEEKSRHRWIDQGSERERQPERQRERERERERDGPPEIKFEMIQETIKLAKITYIVTRRCLHFIWVLQNFSNHNSIK</sequence>
<gene>
    <name evidence="2" type="ORF">EUGRSUZ_B01019</name>
</gene>
<name>A0A059D0L6_EUCGR</name>
<feature type="compositionally biased region" description="Polar residues" evidence="1">
    <location>
        <begin position="1"/>
        <end position="12"/>
    </location>
</feature>
<evidence type="ECO:0000313" key="2">
    <source>
        <dbReference type="EMBL" id="KCW84157.1"/>
    </source>
</evidence>
<dbReference type="EMBL" id="KK198754">
    <property type="protein sequence ID" value="KCW84157.1"/>
    <property type="molecule type" value="Genomic_DNA"/>
</dbReference>
<evidence type="ECO:0000256" key="1">
    <source>
        <dbReference type="SAM" id="MobiDB-lite"/>
    </source>
</evidence>
<dbReference type="Gramene" id="KCW84157">
    <property type="protein sequence ID" value="KCW84157"/>
    <property type="gene ID" value="EUGRSUZ_B01019"/>
</dbReference>
<dbReference type="AlphaFoldDB" id="A0A059D0L6"/>
<organism evidence="2">
    <name type="scientific">Eucalyptus grandis</name>
    <name type="common">Flooded gum</name>
    <dbReference type="NCBI Taxonomy" id="71139"/>
    <lineage>
        <taxon>Eukaryota</taxon>
        <taxon>Viridiplantae</taxon>
        <taxon>Streptophyta</taxon>
        <taxon>Embryophyta</taxon>
        <taxon>Tracheophyta</taxon>
        <taxon>Spermatophyta</taxon>
        <taxon>Magnoliopsida</taxon>
        <taxon>eudicotyledons</taxon>
        <taxon>Gunneridae</taxon>
        <taxon>Pentapetalae</taxon>
        <taxon>rosids</taxon>
        <taxon>malvids</taxon>
        <taxon>Myrtales</taxon>
        <taxon>Myrtaceae</taxon>
        <taxon>Myrtoideae</taxon>
        <taxon>Eucalypteae</taxon>
        <taxon>Eucalyptus</taxon>
    </lineage>
</organism>
<accession>A0A059D0L6</accession>